<organism evidence="11 12">
    <name type="scientific">Zancudomyces culisetae</name>
    <name type="common">Gut fungus</name>
    <name type="synonym">Smittium culisetae</name>
    <dbReference type="NCBI Taxonomy" id="1213189"/>
    <lineage>
        <taxon>Eukaryota</taxon>
        <taxon>Fungi</taxon>
        <taxon>Fungi incertae sedis</taxon>
        <taxon>Zoopagomycota</taxon>
        <taxon>Kickxellomycotina</taxon>
        <taxon>Harpellomycetes</taxon>
        <taxon>Harpellales</taxon>
        <taxon>Legeriomycetaceae</taxon>
        <taxon>Zancudomyces</taxon>
    </lineage>
</organism>
<evidence type="ECO:0000313" key="12">
    <source>
        <dbReference type="Proteomes" id="UP000188320"/>
    </source>
</evidence>
<dbReference type="EMBL" id="LSSK01000108">
    <property type="protein sequence ID" value="OMH85148.1"/>
    <property type="molecule type" value="Genomic_DNA"/>
</dbReference>
<dbReference type="Proteomes" id="UP000188320">
    <property type="component" value="Unassembled WGS sequence"/>
</dbReference>
<keyword evidence="12" id="KW-1185">Reference proteome</keyword>
<reference evidence="12" key="1">
    <citation type="submission" date="2017-01" db="EMBL/GenBank/DDBJ databases">
        <authorList>
            <person name="Wang Y."/>
            <person name="White M."/>
            <person name="Kvist S."/>
            <person name="Moncalvo J.-M."/>
        </authorList>
    </citation>
    <scope>NUCLEOTIDE SEQUENCE [LARGE SCALE GENOMIC DNA]</scope>
    <source>
        <strain evidence="12">COL-18-3</strain>
    </source>
</reference>
<dbReference type="InterPro" id="IPR013083">
    <property type="entry name" value="Znf_RING/FYVE/PHD"/>
</dbReference>
<evidence type="ECO:0000256" key="1">
    <source>
        <dbReference type="ARBA" id="ARBA00004370"/>
    </source>
</evidence>
<dbReference type="GO" id="GO:0016020">
    <property type="term" value="C:membrane"/>
    <property type="evidence" value="ECO:0007669"/>
    <property type="project" value="UniProtKB-SubCell"/>
</dbReference>
<keyword evidence="6 9" id="KW-1133">Transmembrane helix</keyword>
<name>A0A1R1PW24_ZANCU</name>
<dbReference type="SUPFAM" id="SSF57850">
    <property type="entry name" value="RING/U-box"/>
    <property type="match status" value="1"/>
</dbReference>
<accession>A0A1R1PW24</accession>
<feature type="domain" description="RING-type" evidence="10">
    <location>
        <begin position="115"/>
        <end position="157"/>
    </location>
</feature>
<evidence type="ECO:0000256" key="8">
    <source>
        <dbReference type="PROSITE-ProRule" id="PRU00175"/>
    </source>
</evidence>
<gene>
    <name evidence="11" type="ORF">AX774_g1314</name>
</gene>
<evidence type="ECO:0000256" key="7">
    <source>
        <dbReference type="ARBA" id="ARBA00023136"/>
    </source>
</evidence>
<dbReference type="OrthoDB" id="8062037at2759"/>
<evidence type="ECO:0000256" key="2">
    <source>
        <dbReference type="ARBA" id="ARBA00022692"/>
    </source>
</evidence>
<evidence type="ECO:0000256" key="5">
    <source>
        <dbReference type="ARBA" id="ARBA00022833"/>
    </source>
</evidence>
<keyword evidence="2 9" id="KW-0812">Transmembrane</keyword>
<dbReference type="Pfam" id="PF13639">
    <property type="entry name" value="zf-RING_2"/>
    <property type="match status" value="1"/>
</dbReference>
<comment type="caution">
    <text evidence="11">The sequence shown here is derived from an EMBL/GenBank/DDBJ whole genome shotgun (WGS) entry which is preliminary data.</text>
</comment>
<dbReference type="PANTHER" id="PTHR46539">
    <property type="entry name" value="E3 UBIQUITIN-PROTEIN LIGASE ATL42"/>
    <property type="match status" value="1"/>
</dbReference>
<feature type="transmembrane region" description="Helical" evidence="9">
    <location>
        <begin position="6"/>
        <end position="27"/>
    </location>
</feature>
<keyword evidence="7 9" id="KW-0472">Membrane</keyword>
<dbReference type="AlphaFoldDB" id="A0A1R1PW24"/>
<dbReference type="Gene3D" id="3.30.40.10">
    <property type="entry name" value="Zinc/RING finger domain, C3HC4 (zinc finger)"/>
    <property type="match status" value="1"/>
</dbReference>
<keyword evidence="4 8" id="KW-0863">Zinc-finger</keyword>
<dbReference type="SMART" id="SM00184">
    <property type="entry name" value="RING"/>
    <property type="match status" value="1"/>
</dbReference>
<evidence type="ECO:0000256" key="6">
    <source>
        <dbReference type="ARBA" id="ARBA00022989"/>
    </source>
</evidence>
<dbReference type="InterPro" id="IPR001841">
    <property type="entry name" value="Znf_RING"/>
</dbReference>
<evidence type="ECO:0000256" key="9">
    <source>
        <dbReference type="SAM" id="Phobius"/>
    </source>
</evidence>
<protein>
    <submittedName>
        <fullName evidence="11">E3 ubiquitin-protein ligase SDIR1</fullName>
    </submittedName>
</protein>
<proteinExistence type="predicted"/>
<keyword evidence="3" id="KW-0479">Metal-binding</keyword>
<dbReference type="PANTHER" id="PTHR46539:SF1">
    <property type="entry name" value="E3 UBIQUITIN-PROTEIN LIGASE ATL42"/>
    <property type="match status" value="1"/>
</dbReference>
<keyword evidence="5" id="KW-0862">Zinc</keyword>
<evidence type="ECO:0000313" key="11">
    <source>
        <dbReference type="EMBL" id="OMH85148.1"/>
    </source>
</evidence>
<dbReference type="GO" id="GO:0008270">
    <property type="term" value="F:zinc ion binding"/>
    <property type="evidence" value="ECO:0007669"/>
    <property type="project" value="UniProtKB-KW"/>
</dbReference>
<sequence>MAVWVAFAIVGGIVITTIMAIIIIKIIHNRRSHRYSSEQGRVPQVPRSYFIEKFGAKDDNLVFTFEQERFDNLNVSQRHQSTQFRLSEDLERLPITFYQKANSSEGVSQRDQNTCGLCIRKLLHGAPVRIIPCKHWFHAGCLDNHLLNISSCCPICNLNLYTSPIDNDECRDRG</sequence>
<dbReference type="PROSITE" id="PS50089">
    <property type="entry name" value="ZF_RING_2"/>
    <property type="match status" value="1"/>
</dbReference>
<evidence type="ECO:0000256" key="4">
    <source>
        <dbReference type="ARBA" id="ARBA00022771"/>
    </source>
</evidence>
<comment type="subcellular location">
    <subcellularLocation>
        <location evidence="1">Membrane</location>
    </subcellularLocation>
</comment>
<evidence type="ECO:0000256" key="3">
    <source>
        <dbReference type="ARBA" id="ARBA00022723"/>
    </source>
</evidence>
<evidence type="ECO:0000259" key="10">
    <source>
        <dbReference type="PROSITE" id="PS50089"/>
    </source>
</evidence>